<reference evidence="14 15" key="1">
    <citation type="submission" date="2020-08" db="EMBL/GenBank/DDBJ databases">
        <authorList>
            <person name="Kim C.M."/>
        </authorList>
    </citation>
    <scope>NUCLEOTIDE SEQUENCE [LARGE SCALE GENOMIC DNA]</scope>
    <source>
        <strain evidence="14 15">UL070</strain>
    </source>
</reference>
<dbReference type="NCBIfam" id="NF007091">
    <property type="entry name" value="PRK09545.1"/>
    <property type="match status" value="1"/>
</dbReference>
<feature type="region of interest" description="Disordered" evidence="13">
    <location>
        <begin position="240"/>
        <end position="263"/>
    </location>
</feature>
<organism evidence="14 15">
    <name type="scientific">Aquipseudomonas ullengensis</name>
    <dbReference type="NCBI Taxonomy" id="2759166"/>
    <lineage>
        <taxon>Bacteria</taxon>
        <taxon>Pseudomonadati</taxon>
        <taxon>Pseudomonadota</taxon>
        <taxon>Gammaproteobacteria</taxon>
        <taxon>Pseudomonadales</taxon>
        <taxon>Pseudomonadaceae</taxon>
        <taxon>Aquipseudomonas</taxon>
    </lineage>
</organism>
<accession>A0A7W4LJ92</accession>
<keyword evidence="5" id="KW-0479">Metal-binding</keyword>
<evidence type="ECO:0000256" key="6">
    <source>
        <dbReference type="ARBA" id="ARBA00022729"/>
    </source>
</evidence>
<evidence type="ECO:0000256" key="7">
    <source>
        <dbReference type="ARBA" id="ARBA00022764"/>
    </source>
</evidence>
<dbReference type="EMBL" id="JACJUD010000001">
    <property type="protein sequence ID" value="MBB2494185.1"/>
    <property type="molecule type" value="Genomic_DNA"/>
</dbReference>
<keyword evidence="11" id="KW-1015">Disulfide bond</keyword>
<evidence type="ECO:0000256" key="11">
    <source>
        <dbReference type="ARBA" id="ARBA00023157"/>
    </source>
</evidence>
<comment type="function">
    <text evidence="12">Part of the ATP-binding cassette (ABC) transport system ZnuABC involved in zinc import. Binds zinc with high affinity and specificity and delivers it to the membrane permease for translocation into the cytoplasm.</text>
</comment>
<evidence type="ECO:0000313" key="14">
    <source>
        <dbReference type="EMBL" id="MBB2494185.1"/>
    </source>
</evidence>
<keyword evidence="7" id="KW-0574">Periplasm</keyword>
<dbReference type="InterPro" id="IPR035520">
    <property type="entry name" value="ZnuA"/>
</dbReference>
<evidence type="ECO:0000256" key="13">
    <source>
        <dbReference type="SAM" id="MobiDB-lite"/>
    </source>
</evidence>
<evidence type="ECO:0000256" key="10">
    <source>
        <dbReference type="ARBA" id="ARBA00023065"/>
    </source>
</evidence>
<feature type="compositionally biased region" description="Basic and acidic residues" evidence="13">
    <location>
        <begin position="246"/>
        <end position="262"/>
    </location>
</feature>
<name>A0A7W4LJ92_9GAMM</name>
<dbReference type="CDD" id="cd01019">
    <property type="entry name" value="ZnuA"/>
    <property type="match status" value="1"/>
</dbReference>
<gene>
    <name evidence="14" type="primary">znuA</name>
    <name evidence="14" type="ORF">H3H51_04075</name>
</gene>
<dbReference type="Gene3D" id="3.40.50.1980">
    <property type="entry name" value="Nitrogenase molybdenum iron protein domain"/>
    <property type="match status" value="2"/>
</dbReference>
<dbReference type="Pfam" id="PF01297">
    <property type="entry name" value="ZnuA"/>
    <property type="match status" value="1"/>
</dbReference>
<keyword evidence="6" id="KW-0732">Signal</keyword>
<evidence type="ECO:0000256" key="5">
    <source>
        <dbReference type="ARBA" id="ARBA00022723"/>
    </source>
</evidence>
<evidence type="ECO:0000256" key="12">
    <source>
        <dbReference type="ARBA" id="ARBA00045516"/>
    </source>
</evidence>
<comment type="similarity">
    <text evidence="2">Belongs to the bacterial solute-binding protein 9 family.</text>
</comment>
<dbReference type="GO" id="GO:0006829">
    <property type="term" value="P:zinc ion transport"/>
    <property type="evidence" value="ECO:0007669"/>
    <property type="project" value="UniProtKB-KW"/>
</dbReference>
<proteinExistence type="inferred from homology"/>
<evidence type="ECO:0000313" key="15">
    <source>
        <dbReference type="Proteomes" id="UP000542720"/>
    </source>
</evidence>
<keyword evidence="4" id="KW-0813">Transport</keyword>
<evidence type="ECO:0000256" key="2">
    <source>
        <dbReference type="ARBA" id="ARBA00011028"/>
    </source>
</evidence>
<dbReference type="SUPFAM" id="SSF53807">
    <property type="entry name" value="Helical backbone' metal receptor"/>
    <property type="match status" value="1"/>
</dbReference>
<evidence type="ECO:0000256" key="1">
    <source>
        <dbReference type="ARBA" id="ARBA00004418"/>
    </source>
</evidence>
<dbReference type="FunFam" id="3.40.50.1980:FF:000006">
    <property type="entry name" value="Zinc ABC transporter substrate-binding protein ZnuA"/>
    <property type="match status" value="1"/>
</dbReference>
<keyword evidence="9" id="KW-0864">Zinc transport</keyword>
<evidence type="ECO:0000256" key="4">
    <source>
        <dbReference type="ARBA" id="ARBA00022448"/>
    </source>
</evidence>
<dbReference type="AlphaFoldDB" id="A0A7W4LJ92"/>
<dbReference type="GO" id="GO:0046872">
    <property type="term" value="F:metal ion binding"/>
    <property type="evidence" value="ECO:0007669"/>
    <property type="project" value="UniProtKB-KW"/>
</dbReference>
<comment type="caution">
    <text evidence="14">The sequence shown here is derived from an EMBL/GenBank/DDBJ whole genome shotgun (WGS) entry which is preliminary data.</text>
</comment>
<dbReference type="PANTHER" id="PTHR42953">
    <property type="entry name" value="HIGH-AFFINITY ZINC UPTAKE SYSTEM PROTEIN ZNUA-RELATED"/>
    <property type="match status" value="1"/>
</dbReference>
<dbReference type="InterPro" id="IPR006127">
    <property type="entry name" value="ZnuA-like"/>
</dbReference>
<dbReference type="GO" id="GO:0042597">
    <property type="term" value="C:periplasmic space"/>
    <property type="evidence" value="ECO:0007669"/>
    <property type="project" value="UniProtKB-SubCell"/>
</dbReference>
<dbReference type="FunFam" id="3.40.50.1980:FF:000028">
    <property type="entry name" value="High-affinity zinc uptake system protein znuA"/>
    <property type="match status" value="1"/>
</dbReference>
<keyword evidence="15" id="KW-1185">Reference proteome</keyword>
<dbReference type="Proteomes" id="UP000542720">
    <property type="component" value="Unassembled WGS sequence"/>
</dbReference>
<protein>
    <recommendedName>
        <fullName evidence="3">High-affinity zinc uptake system protein ZnuA</fullName>
    </recommendedName>
</protein>
<keyword evidence="10" id="KW-0406">Ion transport</keyword>
<keyword evidence="8" id="KW-0862">Zinc</keyword>
<dbReference type="PANTHER" id="PTHR42953:SF3">
    <property type="entry name" value="HIGH-AFFINITY ZINC UPTAKE SYSTEM PROTEIN ZNUA"/>
    <property type="match status" value="1"/>
</dbReference>
<comment type="subcellular location">
    <subcellularLocation>
        <location evidence="1">Periplasm</location>
    </subcellularLocation>
</comment>
<evidence type="ECO:0000256" key="8">
    <source>
        <dbReference type="ARBA" id="ARBA00022833"/>
    </source>
</evidence>
<evidence type="ECO:0000256" key="9">
    <source>
        <dbReference type="ARBA" id="ARBA00022906"/>
    </source>
</evidence>
<evidence type="ECO:0000256" key="3">
    <source>
        <dbReference type="ARBA" id="ARBA00015915"/>
    </source>
</evidence>
<dbReference type="InterPro" id="IPR050492">
    <property type="entry name" value="Bact_metal-bind_prot9"/>
</dbReference>
<sequence length="432" mass="46245">MNAADKGVERGDAVYQAVFQEEVQRPIDGRRRGAAAVFLAEHAEDVVGTQRLVAGPDQLQHAFAQGGQACALLGAELLGFGQGAADAVRMVVRQAGQGRGGGQWFEHDEDVRVKRRYSITLFPPSVAVVSRLSALVLLCLFSLSARAEVQVLTSIKPLQLIAAAVQDGVGAPGVLLPPGASPHNFALRPSDVRRVQSADLLYWIGPDMETFLPRVLASRQAPAVAVQGLPGLTLRHFGEAESGEDEHEHEHADHDEHDHDHQPGSLDAHLWLLPANARVIAAKMAADLSAADPANAARYQANLQAFGQRLDALDAQLKTRLAPLAGKPFFVFHEAFDYFEAAYGLQHAGVFSVATEVQPGARHVAAMRERLQEAGNACVFSEPPLRPRLAQTLSDGLPVKLAELDALGAQAQSYEQLLDNLAGQLAGCLEGL</sequence>